<organism evidence="2 3">
    <name type="scientific">Triplophysa rosa</name>
    <name type="common">Cave loach</name>
    <dbReference type="NCBI Taxonomy" id="992332"/>
    <lineage>
        <taxon>Eukaryota</taxon>
        <taxon>Metazoa</taxon>
        <taxon>Chordata</taxon>
        <taxon>Craniata</taxon>
        <taxon>Vertebrata</taxon>
        <taxon>Euteleostomi</taxon>
        <taxon>Actinopterygii</taxon>
        <taxon>Neopterygii</taxon>
        <taxon>Teleostei</taxon>
        <taxon>Ostariophysi</taxon>
        <taxon>Cypriniformes</taxon>
        <taxon>Nemacheilidae</taxon>
        <taxon>Triplophysa</taxon>
    </lineage>
</organism>
<evidence type="ECO:0000313" key="2">
    <source>
        <dbReference type="EMBL" id="KAI7811517.1"/>
    </source>
</evidence>
<reference evidence="2" key="1">
    <citation type="submission" date="2021-02" db="EMBL/GenBank/DDBJ databases">
        <title>Comparative genomics reveals that relaxation of natural selection precedes convergent phenotypic evolution of cavefish.</title>
        <authorList>
            <person name="Peng Z."/>
        </authorList>
    </citation>
    <scope>NUCLEOTIDE SEQUENCE</scope>
    <source>
        <tissue evidence="2">Muscle</tissue>
    </source>
</reference>
<gene>
    <name evidence="2" type="ORF">IRJ41_022813</name>
</gene>
<evidence type="ECO:0000313" key="3">
    <source>
        <dbReference type="Proteomes" id="UP001059041"/>
    </source>
</evidence>
<sequence>MRGEGEATERSALKAPGTCGSNEADLIPGQQVLSTLVPRSTADAALDRRYDHFNIRCQESLPQTPLSDFITILWATFPHLTIGQNAKRRWTSIVMEIFCGQPVTQHQHLLSSSVRTMKC</sequence>
<keyword evidence="3" id="KW-1185">Reference proteome</keyword>
<accession>A0A9W7WZ95</accession>
<dbReference type="EMBL" id="JAFHDT010000004">
    <property type="protein sequence ID" value="KAI7811517.1"/>
    <property type="molecule type" value="Genomic_DNA"/>
</dbReference>
<feature type="compositionally biased region" description="Basic and acidic residues" evidence="1">
    <location>
        <begin position="1"/>
        <end position="12"/>
    </location>
</feature>
<evidence type="ECO:0000256" key="1">
    <source>
        <dbReference type="SAM" id="MobiDB-lite"/>
    </source>
</evidence>
<dbReference type="Proteomes" id="UP001059041">
    <property type="component" value="Linkage Group LG4"/>
</dbReference>
<comment type="caution">
    <text evidence="2">The sequence shown here is derived from an EMBL/GenBank/DDBJ whole genome shotgun (WGS) entry which is preliminary data.</text>
</comment>
<protein>
    <submittedName>
        <fullName evidence="2">Uncharacterized protein</fullName>
    </submittedName>
</protein>
<proteinExistence type="predicted"/>
<feature type="region of interest" description="Disordered" evidence="1">
    <location>
        <begin position="1"/>
        <end position="20"/>
    </location>
</feature>
<name>A0A9W7WZ95_TRIRA</name>
<dbReference type="AlphaFoldDB" id="A0A9W7WZ95"/>